<keyword evidence="2" id="KW-1185">Reference proteome</keyword>
<dbReference type="EMBL" id="CP150496">
    <property type="protein sequence ID" value="WYW54622.1"/>
    <property type="molecule type" value="Genomic_DNA"/>
</dbReference>
<dbReference type="Proteomes" id="UP001491088">
    <property type="component" value="Chromosome"/>
</dbReference>
<reference evidence="1 2" key="1">
    <citation type="submission" date="2024-03" db="EMBL/GenBank/DDBJ databases">
        <authorList>
            <person name="Cao K."/>
        </authorList>
    </citation>
    <scope>NUCLEOTIDE SEQUENCE [LARGE SCALE GENOMIC DNA]</scope>
    <source>
        <strain evidence="1 2">MCCC 1K00696</strain>
    </source>
</reference>
<evidence type="ECO:0008006" key="3">
    <source>
        <dbReference type="Google" id="ProtNLM"/>
    </source>
</evidence>
<proteinExistence type="predicted"/>
<gene>
    <name evidence="1" type="ORF">WG950_08785</name>
</gene>
<dbReference type="RefSeq" id="WP_340931720.1">
    <property type="nucleotide sequence ID" value="NZ_CP150496.1"/>
</dbReference>
<evidence type="ECO:0000313" key="2">
    <source>
        <dbReference type="Proteomes" id="UP001491088"/>
    </source>
</evidence>
<protein>
    <recommendedName>
        <fullName evidence="3">Adhesin domain-containing protein</fullName>
    </recommendedName>
</protein>
<name>A0ABZ2TTT7_9FLAO</name>
<sequence>MKPYIFSILFCILTSISIAQTKEVILKKSYKVDKNTILNLDLDNVAIIFEESFDDKIHFDYSMIFGRYSNRKREMIKNQTKVKTTHKNGLLTLNVKNSEFLGINLLYYPEFTPNFKTDSVFISMKDFIKKEKERKGVYKTKDSILNEIGFSEGSYLTDFLKRTNNSKSRSSIKNKKVIIKKFVVKLPKYMKLRVKSINSNLTFNYDITQPLLLNSFKGTFKFKNILGKENRIIASNGIFQAEEINNGRIEFLDMNKVVIGEMSNISFATETSRIQIGEIGKNVGLNDFNSKLYLYNFSKNFIKFNLKGDYSELNLYNITKSNFSMDVFGHNTTLNMNETKTSFGLSKDKKLDKILEKKVKENKVSQGNIAIELKNGILNIK</sequence>
<evidence type="ECO:0000313" key="1">
    <source>
        <dbReference type="EMBL" id="WYW54622.1"/>
    </source>
</evidence>
<organism evidence="1 2">
    <name type="scientific">Polaribacter marinaquae</name>
    <dbReference type="NCBI Taxonomy" id="1642819"/>
    <lineage>
        <taxon>Bacteria</taxon>
        <taxon>Pseudomonadati</taxon>
        <taxon>Bacteroidota</taxon>
        <taxon>Flavobacteriia</taxon>
        <taxon>Flavobacteriales</taxon>
        <taxon>Flavobacteriaceae</taxon>
    </lineage>
</organism>
<accession>A0ABZ2TTT7</accession>